<proteinExistence type="predicted"/>
<dbReference type="EMBL" id="MU167211">
    <property type="protein sequence ID" value="KAG0151799.1"/>
    <property type="molecule type" value="Genomic_DNA"/>
</dbReference>
<evidence type="ECO:0000256" key="1">
    <source>
        <dbReference type="SAM" id="MobiDB-lite"/>
    </source>
</evidence>
<keyword evidence="3" id="KW-1185">Reference proteome</keyword>
<feature type="region of interest" description="Disordered" evidence="1">
    <location>
        <begin position="80"/>
        <end position="103"/>
    </location>
</feature>
<dbReference type="AlphaFoldDB" id="A0A9P6NTR0"/>
<protein>
    <submittedName>
        <fullName evidence="2">Uncharacterized protein</fullName>
    </submittedName>
</protein>
<organism evidence="2 3">
    <name type="scientific">Cronartium quercuum f. sp. fusiforme G11</name>
    <dbReference type="NCBI Taxonomy" id="708437"/>
    <lineage>
        <taxon>Eukaryota</taxon>
        <taxon>Fungi</taxon>
        <taxon>Dikarya</taxon>
        <taxon>Basidiomycota</taxon>
        <taxon>Pucciniomycotina</taxon>
        <taxon>Pucciniomycetes</taxon>
        <taxon>Pucciniales</taxon>
        <taxon>Coleosporiaceae</taxon>
        <taxon>Cronartium</taxon>
    </lineage>
</organism>
<comment type="caution">
    <text evidence="2">The sequence shown here is derived from an EMBL/GenBank/DDBJ whole genome shotgun (WGS) entry which is preliminary data.</text>
</comment>
<feature type="compositionally biased region" description="Polar residues" evidence="1">
    <location>
        <begin position="19"/>
        <end position="34"/>
    </location>
</feature>
<feature type="compositionally biased region" description="Basic and acidic residues" evidence="1">
    <location>
        <begin position="1"/>
        <end position="11"/>
    </location>
</feature>
<sequence>MSRRSTDRRPSFDYLSLGSGPTNGANPSSSTRSGEINAGHFTYKVGRDGPFVVHVIESTHLDERLLVVVELVRGETLARSDMANKQGNRSIPFTSSFSFDPRS</sequence>
<name>A0A9P6NTR0_9BASI</name>
<evidence type="ECO:0000313" key="3">
    <source>
        <dbReference type="Proteomes" id="UP000886653"/>
    </source>
</evidence>
<feature type="region of interest" description="Disordered" evidence="1">
    <location>
        <begin position="1"/>
        <end position="36"/>
    </location>
</feature>
<feature type="compositionally biased region" description="Polar residues" evidence="1">
    <location>
        <begin position="83"/>
        <end position="103"/>
    </location>
</feature>
<accession>A0A9P6NTR0</accession>
<dbReference type="Proteomes" id="UP000886653">
    <property type="component" value="Unassembled WGS sequence"/>
</dbReference>
<gene>
    <name evidence="2" type="ORF">CROQUDRAFT_86444</name>
</gene>
<evidence type="ECO:0000313" key="2">
    <source>
        <dbReference type="EMBL" id="KAG0151799.1"/>
    </source>
</evidence>
<reference evidence="2" key="1">
    <citation type="submission" date="2013-11" db="EMBL/GenBank/DDBJ databases">
        <title>Genome sequence of the fusiform rust pathogen reveals effectors for host alternation and coevolution with pine.</title>
        <authorList>
            <consortium name="DOE Joint Genome Institute"/>
            <person name="Smith K."/>
            <person name="Pendleton A."/>
            <person name="Kubisiak T."/>
            <person name="Anderson C."/>
            <person name="Salamov A."/>
            <person name="Aerts A."/>
            <person name="Riley R."/>
            <person name="Clum A."/>
            <person name="Lindquist E."/>
            <person name="Ence D."/>
            <person name="Campbell M."/>
            <person name="Kronenberg Z."/>
            <person name="Feau N."/>
            <person name="Dhillon B."/>
            <person name="Hamelin R."/>
            <person name="Burleigh J."/>
            <person name="Smith J."/>
            <person name="Yandell M."/>
            <person name="Nelson C."/>
            <person name="Grigoriev I."/>
            <person name="Davis J."/>
        </authorList>
    </citation>
    <scope>NUCLEOTIDE SEQUENCE</scope>
    <source>
        <strain evidence="2">G11</strain>
    </source>
</reference>